<dbReference type="PANTHER" id="PTHR43482">
    <property type="entry name" value="PROTEIN AST1-RELATED"/>
    <property type="match status" value="1"/>
</dbReference>
<dbReference type="InterPro" id="IPR020843">
    <property type="entry name" value="ER"/>
</dbReference>
<dbReference type="Gene3D" id="3.40.50.720">
    <property type="entry name" value="NAD(P)-binding Rossmann-like Domain"/>
    <property type="match status" value="1"/>
</dbReference>
<sequence>MQKVVRFSSTGLLSTVLSVASIPKPAPAPGYALVEIRASAINPSDVMNVEGRFPHTTTPRIPGRDFAGIVTTGSHAGKKVWGTGGTHGFSVDGAHAQWISVPESALQSMEMPSNLSFEQAAAVGVPFLTASLMVEKAALKKGQYVLILGSTGGVGSAAIQIASFKGAIPIETSRRPSENAIDVGEDIPAQVLQKTGGQVLSAVLDCVGDAGLFKKALESMGPFGHYVVISVGQTPSAQFTFNALDFYRNNRTMVGVNTGAYTFEQSVGILSELRAGFEQGILKPFPNLETIDLGDEKGVIEAYSKVKAGAKMKQILVNKDIL</sequence>
<dbReference type="GO" id="GO:0016491">
    <property type="term" value="F:oxidoreductase activity"/>
    <property type="evidence" value="ECO:0007669"/>
    <property type="project" value="InterPro"/>
</dbReference>
<gene>
    <name evidence="2" type="ORF">DFH07DRAFT_810684</name>
</gene>
<evidence type="ECO:0000259" key="1">
    <source>
        <dbReference type="SMART" id="SM00829"/>
    </source>
</evidence>
<dbReference type="InterPro" id="IPR036291">
    <property type="entry name" value="NAD(P)-bd_dom_sf"/>
</dbReference>
<dbReference type="Pfam" id="PF00107">
    <property type="entry name" value="ADH_zinc_N"/>
    <property type="match status" value="1"/>
</dbReference>
<evidence type="ECO:0000313" key="3">
    <source>
        <dbReference type="Proteomes" id="UP001215280"/>
    </source>
</evidence>
<dbReference type="Pfam" id="PF08240">
    <property type="entry name" value="ADH_N"/>
    <property type="match status" value="1"/>
</dbReference>
<dbReference type="InterPro" id="IPR052585">
    <property type="entry name" value="Lipid_raft_assoc_Zn_ADH"/>
</dbReference>
<reference evidence="2" key="1">
    <citation type="submission" date="2023-03" db="EMBL/GenBank/DDBJ databases">
        <title>Massive genome expansion in bonnet fungi (Mycena s.s.) driven by repeated elements and novel gene families across ecological guilds.</title>
        <authorList>
            <consortium name="Lawrence Berkeley National Laboratory"/>
            <person name="Harder C.B."/>
            <person name="Miyauchi S."/>
            <person name="Viragh M."/>
            <person name="Kuo A."/>
            <person name="Thoen E."/>
            <person name="Andreopoulos B."/>
            <person name="Lu D."/>
            <person name="Skrede I."/>
            <person name="Drula E."/>
            <person name="Henrissat B."/>
            <person name="Morin E."/>
            <person name="Kohler A."/>
            <person name="Barry K."/>
            <person name="LaButti K."/>
            <person name="Morin E."/>
            <person name="Salamov A."/>
            <person name="Lipzen A."/>
            <person name="Mereny Z."/>
            <person name="Hegedus B."/>
            <person name="Baldrian P."/>
            <person name="Stursova M."/>
            <person name="Weitz H."/>
            <person name="Taylor A."/>
            <person name="Grigoriev I.V."/>
            <person name="Nagy L.G."/>
            <person name="Martin F."/>
            <person name="Kauserud H."/>
        </authorList>
    </citation>
    <scope>NUCLEOTIDE SEQUENCE</scope>
    <source>
        <strain evidence="2">CBHHK188m</strain>
    </source>
</reference>
<dbReference type="AlphaFoldDB" id="A0AAD7JJ05"/>
<accession>A0AAD7JJ05</accession>
<dbReference type="SMART" id="SM00829">
    <property type="entry name" value="PKS_ER"/>
    <property type="match status" value="1"/>
</dbReference>
<evidence type="ECO:0000313" key="2">
    <source>
        <dbReference type="EMBL" id="KAJ7765472.1"/>
    </source>
</evidence>
<dbReference type="InterPro" id="IPR013154">
    <property type="entry name" value="ADH-like_N"/>
</dbReference>
<dbReference type="SUPFAM" id="SSF51735">
    <property type="entry name" value="NAD(P)-binding Rossmann-fold domains"/>
    <property type="match status" value="1"/>
</dbReference>
<keyword evidence="3" id="KW-1185">Reference proteome</keyword>
<dbReference type="EMBL" id="JARJLG010000035">
    <property type="protein sequence ID" value="KAJ7765472.1"/>
    <property type="molecule type" value="Genomic_DNA"/>
</dbReference>
<dbReference type="Proteomes" id="UP001215280">
    <property type="component" value="Unassembled WGS sequence"/>
</dbReference>
<name>A0AAD7JJ05_9AGAR</name>
<dbReference type="Gene3D" id="3.90.180.10">
    <property type="entry name" value="Medium-chain alcohol dehydrogenases, catalytic domain"/>
    <property type="match status" value="1"/>
</dbReference>
<dbReference type="SUPFAM" id="SSF50129">
    <property type="entry name" value="GroES-like"/>
    <property type="match status" value="1"/>
</dbReference>
<dbReference type="InterPro" id="IPR013149">
    <property type="entry name" value="ADH-like_C"/>
</dbReference>
<proteinExistence type="predicted"/>
<dbReference type="PANTHER" id="PTHR43482:SF1">
    <property type="entry name" value="PROTEIN AST1-RELATED"/>
    <property type="match status" value="1"/>
</dbReference>
<comment type="caution">
    <text evidence="2">The sequence shown here is derived from an EMBL/GenBank/DDBJ whole genome shotgun (WGS) entry which is preliminary data.</text>
</comment>
<organism evidence="2 3">
    <name type="scientific">Mycena maculata</name>
    <dbReference type="NCBI Taxonomy" id="230809"/>
    <lineage>
        <taxon>Eukaryota</taxon>
        <taxon>Fungi</taxon>
        <taxon>Dikarya</taxon>
        <taxon>Basidiomycota</taxon>
        <taxon>Agaricomycotina</taxon>
        <taxon>Agaricomycetes</taxon>
        <taxon>Agaricomycetidae</taxon>
        <taxon>Agaricales</taxon>
        <taxon>Marasmiineae</taxon>
        <taxon>Mycenaceae</taxon>
        <taxon>Mycena</taxon>
    </lineage>
</organism>
<dbReference type="InterPro" id="IPR011032">
    <property type="entry name" value="GroES-like_sf"/>
</dbReference>
<protein>
    <submittedName>
        <fullName evidence="2">Dehydrogenase</fullName>
    </submittedName>
</protein>
<feature type="domain" description="Enoyl reductase (ER)" evidence="1">
    <location>
        <begin position="11"/>
        <end position="316"/>
    </location>
</feature>